<organism evidence="12 13">
    <name type="scientific">Zingiber officinale</name>
    <name type="common">Ginger</name>
    <name type="synonym">Amomum zingiber</name>
    <dbReference type="NCBI Taxonomy" id="94328"/>
    <lineage>
        <taxon>Eukaryota</taxon>
        <taxon>Viridiplantae</taxon>
        <taxon>Streptophyta</taxon>
        <taxon>Embryophyta</taxon>
        <taxon>Tracheophyta</taxon>
        <taxon>Spermatophyta</taxon>
        <taxon>Magnoliopsida</taxon>
        <taxon>Liliopsida</taxon>
        <taxon>Zingiberales</taxon>
        <taxon>Zingiberaceae</taxon>
        <taxon>Zingiber</taxon>
    </lineage>
</organism>
<evidence type="ECO:0000256" key="6">
    <source>
        <dbReference type="ARBA" id="ARBA00022932"/>
    </source>
</evidence>
<dbReference type="AlphaFoldDB" id="A0A8J5BV38"/>
<comment type="catalytic activity">
    <reaction evidence="8">
        <text>DNA(n) + a 2'-deoxyribonucleoside 5'-triphosphate = DNA(n+1) + diphosphate</text>
        <dbReference type="Rhea" id="RHEA:22508"/>
        <dbReference type="Rhea" id="RHEA-COMP:17339"/>
        <dbReference type="Rhea" id="RHEA-COMP:17340"/>
        <dbReference type="ChEBI" id="CHEBI:33019"/>
        <dbReference type="ChEBI" id="CHEBI:61560"/>
        <dbReference type="ChEBI" id="CHEBI:173112"/>
        <dbReference type="EC" id="2.7.7.7"/>
    </reaction>
</comment>
<dbReference type="Gene3D" id="3.30.420.10">
    <property type="entry name" value="Ribonuclease H-like superfamily/Ribonuclease H"/>
    <property type="match status" value="1"/>
</dbReference>
<evidence type="ECO:0000313" key="11">
    <source>
        <dbReference type="EMBL" id="KAG6467073.1"/>
    </source>
</evidence>
<name>A0A8J5BV38_ZINOF</name>
<keyword evidence="7" id="KW-0238">DNA-binding</keyword>
<comment type="similarity">
    <text evidence="1">Belongs to the DNA polymerase type-B family.</text>
</comment>
<dbReference type="EMBL" id="JACMSC010000092">
    <property type="protein sequence ID" value="KAG6467073.1"/>
    <property type="molecule type" value="Genomic_DNA"/>
</dbReference>
<keyword evidence="12" id="KW-0496">Mitochondrion</keyword>
<keyword evidence="13" id="KW-1185">Reference proteome</keyword>
<dbReference type="PANTHER" id="PTHR33568">
    <property type="entry name" value="DNA POLYMERASE"/>
    <property type="match status" value="1"/>
</dbReference>
<dbReference type="InterPro" id="IPR023211">
    <property type="entry name" value="DNA_pol_palm_dom_sf"/>
</dbReference>
<gene>
    <name evidence="12" type="ORF">ZIOFF_074485</name>
    <name evidence="11" type="ORF">ZIOFF_075118</name>
</gene>
<dbReference type="InterPro" id="IPR006172">
    <property type="entry name" value="DNA-dir_DNA_pol_B"/>
</dbReference>
<dbReference type="InterPro" id="IPR036397">
    <property type="entry name" value="RNaseH_sf"/>
</dbReference>
<dbReference type="PANTHER" id="PTHR33568:SF3">
    <property type="entry name" value="DNA-DIRECTED DNA POLYMERASE"/>
    <property type="match status" value="1"/>
</dbReference>
<evidence type="ECO:0000256" key="8">
    <source>
        <dbReference type="ARBA" id="ARBA00049244"/>
    </source>
</evidence>
<proteinExistence type="inferred from homology"/>
<dbReference type="SUPFAM" id="SSF56672">
    <property type="entry name" value="DNA/RNA polymerases"/>
    <property type="match status" value="1"/>
</dbReference>
<evidence type="ECO:0000259" key="10">
    <source>
        <dbReference type="Pfam" id="PF03175"/>
    </source>
</evidence>
<dbReference type="EMBL" id="JACMSC010000027">
    <property type="protein sequence ID" value="KAG6467646.1"/>
    <property type="molecule type" value="Genomic_DNA"/>
</dbReference>
<feature type="compositionally biased region" description="Polar residues" evidence="9">
    <location>
        <begin position="1"/>
        <end position="12"/>
    </location>
</feature>
<dbReference type="GO" id="GO:0006260">
    <property type="term" value="P:DNA replication"/>
    <property type="evidence" value="ECO:0007669"/>
    <property type="project" value="UniProtKB-KW"/>
</dbReference>
<feature type="region of interest" description="Disordered" evidence="9">
    <location>
        <begin position="1"/>
        <end position="22"/>
    </location>
</feature>
<evidence type="ECO:0000313" key="13">
    <source>
        <dbReference type="Proteomes" id="UP000734854"/>
    </source>
</evidence>
<feature type="compositionally biased region" description="Basic and acidic residues" evidence="9">
    <location>
        <begin position="13"/>
        <end position="22"/>
    </location>
</feature>
<dbReference type="Gene3D" id="3.90.1600.10">
    <property type="entry name" value="Palm domain of DNA polymerase"/>
    <property type="match status" value="2"/>
</dbReference>
<protein>
    <recommendedName>
        <fullName evidence="2">DNA-directed DNA polymerase</fullName>
        <ecNumber evidence="2">2.7.7.7</ecNumber>
    </recommendedName>
</protein>
<geneLocation type="mitochondrion" evidence="12"/>
<evidence type="ECO:0000313" key="12">
    <source>
        <dbReference type="EMBL" id="KAG6467646.1"/>
    </source>
</evidence>
<dbReference type="EC" id="2.7.7.7" evidence="2"/>
<dbReference type="Pfam" id="PF03175">
    <property type="entry name" value="DNA_pol_B_2"/>
    <property type="match status" value="2"/>
</dbReference>
<keyword evidence="5" id="KW-0235">DNA replication</keyword>
<feature type="domain" description="DNA-directed DNA polymerase family B mitochondria/virus" evidence="10">
    <location>
        <begin position="349"/>
        <end position="442"/>
    </location>
</feature>
<sequence length="955" mass="110873">MSSWACRASQSESKNRLSEEYDPKMVKKDRHYDDYYRDDYRRAGAKSGGQPQLVFRRYYSSKRRDFNQSASSAPNFDYYVWYRLQSDIDSIICKQLYSGSFYVSINFKEPYPLAIDCDVLTLGFIQLLEQYVYPLDADYVKFTIGYEMQLPLSYDVSFSLGKAIPLYDNTSFITKRSVYEKVSQLVRDYAERYQSAVIKRVFIRVYYKHKETLPEFVLPGKKSSLDMITDIMNVMSHGIGSDELPEVQSFLRKKSRVPKVITSLKRKRVKCNPRPFIVADIETVLVNNVHTPYAVGYLEVYPSMDLSSIVPSSVNIFYSEDHIYAFDNIEVRSMKIIYYFISDLELAVKRKPRLRTVYFHNLSQFDGIFLLKHLVCHHKGYTLTPLMRNHKLYELKVFKGKKMIFRFRDSLTLLPGSLNALAKTFFPSLGTKGSIAHDDVKVSNLQDLREEYITYLRQDVVLLGGVMLKAQEMCLSKYNIDIENIMTLSSLSLLIYRSNYLDEKKYPIYLLNRNQDAFIRRGYYGGHSDVYKPYGENLFFYDINSLYPYVMKKYPMPCGEPVWRKNLEKVELDTLYGFIEAYVVCPKDINRPFLPYREPEINTLIFPTGHFIAVYYSEELKYARELSYKIVPLRGYMFEKTSSPFEGFITNLYESRKEAKKAGSEAMSYIYKNCMNSLYGRFGMNPESTVTEVCNEERYQELLSQDNFQSGEKLTDSHYIVNYISNSSCVSDEEWVPPRNLAVQMSAAITACARIEMYPFISKPDCYYTDTDSVVLSSPLPEDLISSSELDHNYKLNAKDYPLISSVDIQSFKDRMTSFRNHGFGDIGSDVLYDPIMEPLVQSSLAHLLYMKKHNIPLKENDNGDKLPDLMAFHPNYIREKLMLKVNELLRNMAIVLLVDHYFVHELLLFASSLTFSSSPLPLRSALRLFPYVQLFASSLTFSSSPLPLRSALRP</sequence>
<dbReference type="GO" id="GO:0000166">
    <property type="term" value="F:nucleotide binding"/>
    <property type="evidence" value="ECO:0007669"/>
    <property type="project" value="InterPro"/>
</dbReference>
<evidence type="ECO:0000256" key="2">
    <source>
        <dbReference type="ARBA" id="ARBA00012417"/>
    </source>
</evidence>
<evidence type="ECO:0000256" key="1">
    <source>
        <dbReference type="ARBA" id="ARBA00005755"/>
    </source>
</evidence>
<evidence type="ECO:0000256" key="3">
    <source>
        <dbReference type="ARBA" id="ARBA00022679"/>
    </source>
</evidence>
<evidence type="ECO:0000256" key="4">
    <source>
        <dbReference type="ARBA" id="ARBA00022695"/>
    </source>
</evidence>
<reference evidence="12 13" key="1">
    <citation type="submission" date="2020-08" db="EMBL/GenBank/DDBJ databases">
        <title>Plant Genome Project.</title>
        <authorList>
            <person name="Zhang R.-G."/>
        </authorList>
    </citation>
    <scope>NUCLEOTIDE SEQUENCE [LARGE SCALE GENOMIC DNA]</scope>
    <source>
        <tissue evidence="12">Rhizome</tissue>
    </source>
</reference>
<dbReference type="SMART" id="SM00486">
    <property type="entry name" value="POLBc"/>
    <property type="match status" value="1"/>
</dbReference>
<feature type="domain" description="DNA-directed DNA polymerase family B mitochondria/virus" evidence="10">
    <location>
        <begin position="444"/>
        <end position="764"/>
    </location>
</feature>
<dbReference type="GO" id="GO:0003887">
    <property type="term" value="F:DNA-directed DNA polymerase activity"/>
    <property type="evidence" value="ECO:0007669"/>
    <property type="project" value="UniProtKB-KW"/>
</dbReference>
<evidence type="ECO:0000256" key="7">
    <source>
        <dbReference type="ARBA" id="ARBA00023125"/>
    </source>
</evidence>
<keyword evidence="4" id="KW-0548">Nucleotidyltransferase</keyword>
<dbReference type="InterPro" id="IPR012337">
    <property type="entry name" value="RNaseH-like_sf"/>
</dbReference>
<accession>A0A8J5BV38</accession>
<dbReference type="SUPFAM" id="SSF53098">
    <property type="entry name" value="Ribonuclease H-like"/>
    <property type="match status" value="1"/>
</dbReference>
<keyword evidence="6" id="KW-0239">DNA-directed DNA polymerase</keyword>
<dbReference type="InterPro" id="IPR004868">
    <property type="entry name" value="DNA-dir_DNA_pol_B_mt/vir"/>
</dbReference>
<keyword evidence="3" id="KW-0808">Transferase</keyword>
<evidence type="ECO:0000256" key="5">
    <source>
        <dbReference type="ARBA" id="ARBA00022705"/>
    </source>
</evidence>
<dbReference type="InterPro" id="IPR043502">
    <property type="entry name" value="DNA/RNA_pol_sf"/>
</dbReference>
<dbReference type="GO" id="GO:0003677">
    <property type="term" value="F:DNA binding"/>
    <property type="evidence" value="ECO:0007669"/>
    <property type="project" value="UniProtKB-KW"/>
</dbReference>
<evidence type="ECO:0000256" key="9">
    <source>
        <dbReference type="SAM" id="MobiDB-lite"/>
    </source>
</evidence>
<comment type="caution">
    <text evidence="12">The sequence shown here is derived from an EMBL/GenBank/DDBJ whole genome shotgun (WGS) entry which is preliminary data.</text>
</comment>
<dbReference type="Proteomes" id="UP000734854">
    <property type="component" value="Unassembled WGS sequence"/>
</dbReference>